<evidence type="ECO:0000256" key="6">
    <source>
        <dbReference type="ARBA" id="ARBA00023002"/>
    </source>
</evidence>
<dbReference type="FunFam" id="3.40.50.10380:FF:000003">
    <property type="entry name" value="NADP-dependent malic enzyme"/>
    <property type="match status" value="1"/>
</dbReference>
<dbReference type="GO" id="GO:0046872">
    <property type="term" value="F:metal ion binding"/>
    <property type="evidence" value="ECO:0007669"/>
    <property type="project" value="UniProtKB-KW"/>
</dbReference>
<dbReference type="Pfam" id="PF03949">
    <property type="entry name" value="Malic_M"/>
    <property type="match status" value="1"/>
</dbReference>
<dbReference type="Gene3D" id="3.40.50.10380">
    <property type="entry name" value="Malic enzyme, N-terminal domain"/>
    <property type="match status" value="1"/>
</dbReference>
<reference evidence="13 14" key="1">
    <citation type="submission" date="2018-07" db="EMBL/GenBank/DDBJ databases">
        <authorList>
            <person name="Zhang Y."/>
            <person name="Wang L."/>
            <person name="Ma S."/>
        </authorList>
    </citation>
    <scope>NUCLEOTIDE SEQUENCE [LARGE SCALE GENOMIC DNA]</scope>
    <source>
        <strain evidence="13 14">4-2</strain>
    </source>
</reference>
<evidence type="ECO:0000313" key="14">
    <source>
        <dbReference type="Proteomes" id="UP000273516"/>
    </source>
</evidence>
<feature type="binding site" evidence="9">
    <location>
        <position position="140"/>
    </location>
    <ligand>
        <name>a divalent metal cation</name>
        <dbReference type="ChEBI" id="CHEBI:60240"/>
    </ligand>
</feature>
<keyword evidence="7" id="KW-0511">Multifunctional enzyme</keyword>
<evidence type="ECO:0000256" key="9">
    <source>
        <dbReference type="PIRSR" id="PIRSR036684-2"/>
    </source>
</evidence>
<dbReference type="PANTHER" id="PTHR43237">
    <property type="entry name" value="NADP-DEPENDENT MALIC ENZYME"/>
    <property type="match status" value="1"/>
</dbReference>
<dbReference type="InterPro" id="IPR036291">
    <property type="entry name" value="NAD(P)-bd_dom_sf"/>
</dbReference>
<dbReference type="GO" id="GO:0006108">
    <property type="term" value="P:malate metabolic process"/>
    <property type="evidence" value="ECO:0007669"/>
    <property type="project" value="InterPro"/>
</dbReference>
<dbReference type="InterPro" id="IPR002505">
    <property type="entry name" value="PTA_PTB"/>
</dbReference>
<dbReference type="AlphaFoldDB" id="A0A3M0MBE0"/>
<name>A0A3M0MBE0_9RHOB</name>
<dbReference type="InterPro" id="IPR037062">
    <property type="entry name" value="Malic_N_dom_sf"/>
</dbReference>
<keyword evidence="6" id="KW-0560">Oxidoreductase</keyword>
<evidence type="ECO:0000259" key="11">
    <source>
        <dbReference type="SMART" id="SM00919"/>
    </source>
</evidence>
<keyword evidence="14" id="KW-1185">Reference proteome</keyword>
<evidence type="ECO:0000256" key="5">
    <source>
        <dbReference type="ARBA" id="ARBA00022723"/>
    </source>
</evidence>
<evidence type="ECO:0000256" key="7">
    <source>
        <dbReference type="ARBA" id="ARBA00023268"/>
    </source>
</evidence>
<dbReference type="InterPro" id="IPR051674">
    <property type="entry name" value="Malate_Decarboxylase"/>
</dbReference>
<feature type="domain" description="Malic enzyme NAD-binding" evidence="11">
    <location>
        <begin position="167"/>
        <end position="404"/>
    </location>
</feature>
<organism evidence="13 14">
    <name type="scientific">Paracoccus alkanivorans</name>
    <dbReference type="NCBI Taxonomy" id="2116655"/>
    <lineage>
        <taxon>Bacteria</taxon>
        <taxon>Pseudomonadati</taxon>
        <taxon>Pseudomonadota</taxon>
        <taxon>Alphaproteobacteria</taxon>
        <taxon>Rhodobacterales</taxon>
        <taxon>Paracoccaceae</taxon>
        <taxon>Paracoccus</taxon>
    </lineage>
</organism>
<dbReference type="Gene3D" id="3.40.50.720">
    <property type="entry name" value="NAD(P)-binding Rossmann-like Domain"/>
    <property type="match status" value="1"/>
</dbReference>
<comment type="caution">
    <text evidence="13">The sequence shown here is derived from an EMBL/GenBank/DDBJ whole genome shotgun (WGS) entry which is preliminary data.</text>
</comment>
<protein>
    <submittedName>
        <fullName evidence="13">NADP-dependent malic enzyme</fullName>
    </submittedName>
</protein>
<feature type="binding site" evidence="9">
    <location>
        <position position="141"/>
    </location>
    <ligand>
        <name>a divalent metal cation</name>
        <dbReference type="ChEBI" id="CHEBI:60240"/>
    </ligand>
</feature>
<dbReference type="SUPFAM" id="SSF53659">
    <property type="entry name" value="Isocitrate/Isopropylmalate dehydrogenase-like"/>
    <property type="match status" value="1"/>
</dbReference>
<dbReference type="PIRSF" id="PIRSF036684">
    <property type="entry name" value="ME_PTA"/>
    <property type="match status" value="1"/>
</dbReference>
<dbReference type="Pfam" id="PF00390">
    <property type="entry name" value="malic"/>
    <property type="match status" value="1"/>
</dbReference>
<evidence type="ECO:0000256" key="4">
    <source>
        <dbReference type="ARBA" id="ARBA00008756"/>
    </source>
</evidence>
<dbReference type="InterPro" id="IPR042113">
    <property type="entry name" value="P_AcTrfase_dom1"/>
</dbReference>
<dbReference type="SMART" id="SM00919">
    <property type="entry name" value="Malic_M"/>
    <property type="match status" value="1"/>
</dbReference>
<dbReference type="Pfam" id="PF01515">
    <property type="entry name" value="PTA_PTB"/>
    <property type="match status" value="1"/>
</dbReference>
<evidence type="ECO:0000256" key="2">
    <source>
        <dbReference type="ARBA" id="ARBA00001946"/>
    </source>
</evidence>
<evidence type="ECO:0000259" key="12">
    <source>
        <dbReference type="SMART" id="SM01274"/>
    </source>
</evidence>
<dbReference type="FunFam" id="3.40.50.720:FF:000095">
    <property type="entry name" value="NADP-dependent malic enzyme"/>
    <property type="match status" value="1"/>
</dbReference>
<dbReference type="Proteomes" id="UP000273516">
    <property type="component" value="Unassembled WGS sequence"/>
</dbReference>
<evidence type="ECO:0000313" key="13">
    <source>
        <dbReference type="EMBL" id="RMC34901.1"/>
    </source>
</evidence>
<dbReference type="OrthoDB" id="9805787at2"/>
<dbReference type="RefSeq" id="WP_122112677.1">
    <property type="nucleotide sequence ID" value="NZ_QOKZ01000004.1"/>
</dbReference>
<dbReference type="SUPFAM" id="SSF53223">
    <property type="entry name" value="Aminoacid dehydrogenase-like, N-terminal domain"/>
    <property type="match status" value="1"/>
</dbReference>
<dbReference type="InterPro" id="IPR046346">
    <property type="entry name" value="Aminoacid_DH-like_N_sf"/>
</dbReference>
<evidence type="ECO:0000256" key="8">
    <source>
        <dbReference type="PIRSR" id="PIRSR036684-1"/>
    </source>
</evidence>
<feature type="active site" description="Proton acceptor" evidence="8">
    <location>
        <position position="98"/>
    </location>
</feature>
<dbReference type="GO" id="GO:0004470">
    <property type="term" value="F:malic enzyme activity"/>
    <property type="evidence" value="ECO:0007669"/>
    <property type="project" value="InterPro"/>
</dbReference>
<comment type="cofactor">
    <cofactor evidence="2">
        <name>Mg(2+)</name>
        <dbReference type="ChEBI" id="CHEBI:18420"/>
    </cofactor>
</comment>
<dbReference type="InterPro" id="IPR045213">
    <property type="entry name" value="Malic_NAD-bd_bact_type"/>
</dbReference>
<dbReference type="SUPFAM" id="SSF51735">
    <property type="entry name" value="NAD(P)-binding Rossmann-fold domains"/>
    <property type="match status" value="1"/>
</dbReference>
<gene>
    <name evidence="13" type="ORF">C9E81_12480</name>
</gene>
<dbReference type="Gene3D" id="3.40.50.10750">
    <property type="entry name" value="Isocitrate/Isopropylmalate dehydrogenase-like"/>
    <property type="match status" value="1"/>
</dbReference>
<accession>A0A3M0MBE0</accession>
<dbReference type="InterPro" id="IPR042112">
    <property type="entry name" value="P_AcTrfase_dom2"/>
</dbReference>
<dbReference type="GO" id="GO:0051287">
    <property type="term" value="F:NAD binding"/>
    <property type="evidence" value="ECO:0007669"/>
    <property type="project" value="InterPro"/>
</dbReference>
<comment type="cofactor">
    <cofactor evidence="1">
        <name>Mn(2+)</name>
        <dbReference type="ChEBI" id="CHEBI:29035"/>
    </cofactor>
</comment>
<comment type="similarity">
    <text evidence="3">In the N-terminal section; belongs to the malic enzymes family.</text>
</comment>
<feature type="domain" description="Malic enzyme N-terminal" evidence="12">
    <location>
        <begin position="22"/>
        <end position="155"/>
    </location>
</feature>
<dbReference type="PANTHER" id="PTHR43237:SF4">
    <property type="entry name" value="NADP-DEPENDENT MALIC ENZYME"/>
    <property type="match status" value="1"/>
</dbReference>
<dbReference type="InterPro" id="IPR012188">
    <property type="entry name" value="ME_PTA"/>
</dbReference>
<dbReference type="GO" id="GO:0016616">
    <property type="term" value="F:oxidoreductase activity, acting on the CH-OH group of donors, NAD or NADP as acceptor"/>
    <property type="evidence" value="ECO:0007669"/>
    <property type="project" value="InterPro"/>
</dbReference>
<feature type="binding site" evidence="10">
    <location>
        <position position="166"/>
    </location>
    <ligand>
        <name>a divalent metal cation</name>
        <dbReference type="ChEBI" id="CHEBI:60240"/>
    </ligand>
</feature>
<feature type="binding site" evidence="10">
    <location>
        <position position="291"/>
    </location>
    <ligand>
        <name>a divalent metal cation</name>
        <dbReference type="ChEBI" id="CHEBI:60240"/>
    </ligand>
</feature>
<keyword evidence="10" id="KW-0521">NADP</keyword>
<dbReference type="Gene3D" id="3.40.50.10950">
    <property type="match status" value="1"/>
</dbReference>
<evidence type="ECO:0000256" key="3">
    <source>
        <dbReference type="ARBA" id="ARBA00007686"/>
    </source>
</evidence>
<sequence length="759" mass="82214">MNDRRQDSARQSALDYHEFPRPGKLEIRATKPLANGRDLSRAYSPGVAEACLEIKADPANASRYTSRGNLVAVVSNGTAVLGLGNIGAAASKPVMEGKAVLFKKFANIDCFDIEVNESDPEKLAEIVCSLEPTFGAINLEDIKAPDCFIVEKLCRERMNIPVFHDDQHGTAIVVGAAATNALRVAGKTFTDIKVVSTGGGAAGIACLDMLLKLGVKRENVWLCDINGLVYEGRVEDMNPQKAAYAQASDLRTLDEVIEGTDLFLGLSGPGVLTPEMVQKMGKQPIIFALANPTPEILPEDARAVAPDAIIATGRSDFPNQVNNVLCFPFIFRGALDVGATTINDEMEIACVEGIAALARATTAAEAAAAYRGETLTFGPDYLIPKPFDPRLIGVVSSAVARAAMESGVATRPIEDLDTYKRKLDSSVFRSALIMRPVFEAAATATRRIVFAEGEDERVLRAANAMLEETTDVPILIGRPEVISMRAERAGLPIRPERDFEIVNPENDPRYRDYWETYHHLMARRGVSPDIARAIMRTNTTAIGAVMVHREEADSMICGTFGQYSWHLQYIRQVLARDGLQPVGALSMIILEDGPLFIADTQCHNDPTPQQVAETVIGAARHVRRFGVTPRIALCSHSQFGNLDSYTGRKMRAAMELLDARKPDFMYDGEMHVDAALDPALRERIFPGSRLEGAANTVIFPGTDAASGVRNALKMCANGLEVGPILMGMGNRAHIVTPSITPRGLLNMSVLAGTPVAHYS</sequence>
<dbReference type="GO" id="GO:0016746">
    <property type="term" value="F:acyltransferase activity"/>
    <property type="evidence" value="ECO:0007669"/>
    <property type="project" value="InterPro"/>
</dbReference>
<dbReference type="SMART" id="SM01274">
    <property type="entry name" value="malic"/>
    <property type="match status" value="1"/>
</dbReference>
<dbReference type="InterPro" id="IPR012301">
    <property type="entry name" value="Malic_N_dom"/>
</dbReference>
<dbReference type="CDD" id="cd05311">
    <property type="entry name" value="NAD_bind_2_malic_enz"/>
    <property type="match status" value="1"/>
</dbReference>
<dbReference type="EMBL" id="QOKZ01000004">
    <property type="protein sequence ID" value="RMC34901.1"/>
    <property type="molecule type" value="Genomic_DNA"/>
</dbReference>
<proteinExistence type="inferred from homology"/>
<comment type="similarity">
    <text evidence="4">In the C-terminal section; belongs to the phosphate acetyltransferase and butyryltransferase family.</text>
</comment>
<keyword evidence="5 9" id="KW-0479">Metal-binding</keyword>
<dbReference type="InterPro" id="IPR012302">
    <property type="entry name" value="Malic_NAD-bd"/>
</dbReference>
<feature type="binding site" evidence="10">
    <location>
        <begin position="80"/>
        <end position="87"/>
    </location>
    <ligand>
        <name>NADP(+)</name>
        <dbReference type="ChEBI" id="CHEBI:58349"/>
    </ligand>
</feature>
<evidence type="ECO:0000256" key="1">
    <source>
        <dbReference type="ARBA" id="ARBA00001936"/>
    </source>
</evidence>
<evidence type="ECO:0000256" key="10">
    <source>
        <dbReference type="PIRSR" id="PIRSR036684-3"/>
    </source>
</evidence>